<gene>
    <name evidence="1" type="ORF">BofuT4_P114870.1</name>
</gene>
<organism evidence="1 2">
    <name type="scientific">Botryotinia fuckeliana (strain T4)</name>
    <name type="common">Noble rot fungus</name>
    <name type="synonym">Botrytis cinerea</name>
    <dbReference type="NCBI Taxonomy" id="999810"/>
    <lineage>
        <taxon>Eukaryota</taxon>
        <taxon>Fungi</taxon>
        <taxon>Dikarya</taxon>
        <taxon>Ascomycota</taxon>
        <taxon>Pezizomycotina</taxon>
        <taxon>Leotiomycetes</taxon>
        <taxon>Helotiales</taxon>
        <taxon>Sclerotiniaceae</taxon>
        <taxon>Botrytis</taxon>
    </lineage>
</organism>
<dbReference type="OrthoDB" id="245563at2759"/>
<dbReference type="AlphaFoldDB" id="G2Y291"/>
<accession>G2Y291</accession>
<dbReference type="EMBL" id="FQ790283">
    <property type="protein sequence ID" value="CCD46781.1"/>
    <property type="molecule type" value="Genomic_DNA"/>
</dbReference>
<protein>
    <submittedName>
        <fullName evidence="1">Uncharacterized protein</fullName>
    </submittedName>
</protein>
<dbReference type="HOGENOM" id="CLU_2183534_0_0_1"/>
<dbReference type="Proteomes" id="UP000008177">
    <property type="component" value="Unplaced contigs"/>
</dbReference>
<dbReference type="InParanoid" id="G2Y291"/>
<evidence type="ECO:0000313" key="2">
    <source>
        <dbReference type="Proteomes" id="UP000008177"/>
    </source>
</evidence>
<evidence type="ECO:0000313" key="1">
    <source>
        <dbReference type="EMBL" id="CCD46781.1"/>
    </source>
</evidence>
<sequence length="109" mass="12391">MDDGTGEDEIDEDVYKRQYGLIACSNRLKQGGFNCKECQLQMYCALIYTPGYITRFGLVALCPVQQALPLRTFTKHSASPYLVFDPFTTLKFMKRAGYLNGRSVFRGLE</sequence>
<proteinExistence type="predicted"/>
<name>G2Y291_BOTF4</name>
<reference evidence="2" key="1">
    <citation type="journal article" date="2011" name="PLoS Genet.">
        <title>Genomic analysis of the necrotrophic fungal pathogens Sclerotinia sclerotiorum and Botrytis cinerea.</title>
        <authorList>
            <person name="Amselem J."/>
            <person name="Cuomo C.A."/>
            <person name="van Kan J.A."/>
            <person name="Viaud M."/>
            <person name="Benito E.P."/>
            <person name="Couloux A."/>
            <person name="Coutinho P.M."/>
            <person name="de Vries R.P."/>
            <person name="Dyer P.S."/>
            <person name="Fillinger S."/>
            <person name="Fournier E."/>
            <person name="Gout L."/>
            <person name="Hahn M."/>
            <person name="Kohn L."/>
            <person name="Lapalu N."/>
            <person name="Plummer K.M."/>
            <person name="Pradier J.M."/>
            <person name="Quevillon E."/>
            <person name="Sharon A."/>
            <person name="Simon A."/>
            <person name="ten Have A."/>
            <person name="Tudzynski B."/>
            <person name="Tudzynski P."/>
            <person name="Wincker P."/>
            <person name="Andrew M."/>
            <person name="Anthouard V."/>
            <person name="Beever R.E."/>
            <person name="Beffa R."/>
            <person name="Benoit I."/>
            <person name="Bouzid O."/>
            <person name="Brault B."/>
            <person name="Chen Z."/>
            <person name="Choquer M."/>
            <person name="Collemare J."/>
            <person name="Cotton P."/>
            <person name="Danchin E.G."/>
            <person name="Da Silva C."/>
            <person name="Gautier A."/>
            <person name="Giraud C."/>
            <person name="Giraud T."/>
            <person name="Gonzalez C."/>
            <person name="Grossetete S."/>
            <person name="Guldener U."/>
            <person name="Henrissat B."/>
            <person name="Howlett B.J."/>
            <person name="Kodira C."/>
            <person name="Kretschmer M."/>
            <person name="Lappartient A."/>
            <person name="Leroch M."/>
            <person name="Levis C."/>
            <person name="Mauceli E."/>
            <person name="Neuveglise C."/>
            <person name="Oeser B."/>
            <person name="Pearson M."/>
            <person name="Poulain J."/>
            <person name="Poussereau N."/>
            <person name="Quesneville H."/>
            <person name="Rascle C."/>
            <person name="Schumacher J."/>
            <person name="Segurens B."/>
            <person name="Sexton A."/>
            <person name="Silva E."/>
            <person name="Sirven C."/>
            <person name="Soanes D.M."/>
            <person name="Talbot N.J."/>
            <person name="Templeton M."/>
            <person name="Yandava C."/>
            <person name="Yarden O."/>
            <person name="Zeng Q."/>
            <person name="Rollins J.A."/>
            <person name="Lebrun M.H."/>
            <person name="Dickman M."/>
        </authorList>
    </citation>
    <scope>NUCLEOTIDE SEQUENCE [LARGE SCALE GENOMIC DNA]</scope>
    <source>
        <strain evidence="2">T4</strain>
    </source>
</reference>